<evidence type="ECO:0000313" key="2">
    <source>
        <dbReference type="Proteomes" id="UP000240424"/>
    </source>
</evidence>
<name>A0A2U3P4V0_9MYCO</name>
<gene>
    <name evidence="1" type="ORF">MNAB215_977</name>
</gene>
<keyword evidence="1" id="KW-0808">Transferase</keyword>
<sequence>MRPLVHRLGVIDPLLEDHLVHRAVWSVVASRLD</sequence>
<dbReference type="STRING" id="1841861.GCA_900157365_05180"/>
<accession>A0A2U3P4V0</accession>
<keyword evidence="2" id="KW-1185">Reference proteome</keyword>
<dbReference type="AlphaFoldDB" id="A0A2U3P4V0"/>
<dbReference type="EMBL" id="FUEZ01000003">
    <property type="protein sequence ID" value="SPM38796.1"/>
    <property type="molecule type" value="Genomic_DNA"/>
</dbReference>
<reference evidence="1 2" key="1">
    <citation type="submission" date="2017-01" db="EMBL/GenBank/DDBJ databases">
        <authorList>
            <consortium name="Urmite Genomes"/>
        </authorList>
    </citation>
    <scope>NUCLEOTIDE SEQUENCE [LARGE SCALE GENOMIC DNA]</scope>
    <source>
        <strain evidence="1 2">AB215</strain>
    </source>
</reference>
<dbReference type="GO" id="GO:0008168">
    <property type="term" value="F:methyltransferase activity"/>
    <property type="evidence" value="ECO:0007669"/>
    <property type="project" value="UniProtKB-KW"/>
</dbReference>
<organism evidence="1 2">
    <name type="scientific">Mycobacterium numidiamassiliense</name>
    <dbReference type="NCBI Taxonomy" id="1841861"/>
    <lineage>
        <taxon>Bacteria</taxon>
        <taxon>Bacillati</taxon>
        <taxon>Actinomycetota</taxon>
        <taxon>Actinomycetes</taxon>
        <taxon>Mycobacteriales</taxon>
        <taxon>Mycobacteriaceae</taxon>
        <taxon>Mycobacterium</taxon>
    </lineage>
</organism>
<proteinExistence type="predicted"/>
<evidence type="ECO:0000313" key="1">
    <source>
        <dbReference type="EMBL" id="SPM38796.1"/>
    </source>
</evidence>
<dbReference type="Proteomes" id="UP000240424">
    <property type="component" value="Unassembled WGS sequence"/>
</dbReference>
<protein>
    <submittedName>
        <fullName evidence="1">Methyltransferase domain protein</fullName>
    </submittedName>
</protein>
<dbReference type="GO" id="GO:0032259">
    <property type="term" value="P:methylation"/>
    <property type="evidence" value="ECO:0007669"/>
    <property type="project" value="UniProtKB-KW"/>
</dbReference>
<keyword evidence="1" id="KW-0489">Methyltransferase</keyword>